<sequence>MMQNGMDVTTSPPQANGSIHGVNVGCGMSMSSGSQSSPNNGSSNSGLEESKTNLIVNYLPQTMTQEEIRSLFSSIGEVESCKLIRDKITGQSLGYGFVNYHRPEDAEKAINTLNGLRLQNKTIKVSYARPSSEAIKGANLYVSGLPKNLTQQELESLFSPFGRIITSRILCDNITAGDDEAEFPLQRNIKEGLSKGVGFIRFDQRVEAERAIQELNGTIPKGSTEPVTVKFANNPSNNTKALPPLAAYLAAPQAAAAARRFGGPIHHATGRLRYSPLAGDLLANTVIPGNAMNGAGWCIFVYNLAPETEENVLWQLFGPFGAVQSVKVIRDLQTNKCKGFGFVTMTNYDEAVVAIQSLNGYTLGNRVLQVSFKTNKTKTA</sequence>
<dbReference type="SUPFAM" id="SSF54928">
    <property type="entry name" value="RNA-binding domain, RBD"/>
    <property type="match status" value="2"/>
</dbReference>
<proteinExistence type="inferred from homology"/>
<dbReference type="Proteomes" id="UP001642540">
    <property type="component" value="Unassembled WGS sequence"/>
</dbReference>
<feature type="compositionally biased region" description="Low complexity" evidence="5">
    <location>
        <begin position="21"/>
        <end position="46"/>
    </location>
</feature>
<dbReference type="InterPro" id="IPR035979">
    <property type="entry name" value="RBD_domain_sf"/>
</dbReference>
<comment type="similarity">
    <text evidence="1">Belongs to the RRM elav family.</text>
</comment>
<keyword evidence="2" id="KW-0677">Repeat</keyword>
<evidence type="ECO:0000256" key="4">
    <source>
        <dbReference type="PROSITE-ProRule" id="PRU00176"/>
    </source>
</evidence>
<dbReference type="InterPro" id="IPR002343">
    <property type="entry name" value="Hud_Sxl_RNA"/>
</dbReference>
<dbReference type="SMART" id="SM00361">
    <property type="entry name" value="RRM_1"/>
    <property type="match status" value="3"/>
</dbReference>
<accession>A0ABP1Q1N9</accession>
<organism evidence="7 8">
    <name type="scientific">Orchesella dallaii</name>
    <dbReference type="NCBI Taxonomy" id="48710"/>
    <lineage>
        <taxon>Eukaryota</taxon>
        <taxon>Metazoa</taxon>
        <taxon>Ecdysozoa</taxon>
        <taxon>Arthropoda</taxon>
        <taxon>Hexapoda</taxon>
        <taxon>Collembola</taxon>
        <taxon>Entomobryomorpha</taxon>
        <taxon>Entomobryoidea</taxon>
        <taxon>Orchesellidae</taxon>
        <taxon>Orchesellinae</taxon>
        <taxon>Orchesella</taxon>
    </lineage>
</organism>
<dbReference type="SMART" id="SM00360">
    <property type="entry name" value="RRM"/>
    <property type="match status" value="3"/>
</dbReference>
<dbReference type="InterPro" id="IPR003954">
    <property type="entry name" value="RRM_euk-type"/>
</dbReference>
<evidence type="ECO:0000256" key="3">
    <source>
        <dbReference type="ARBA" id="ARBA00022884"/>
    </source>
</evidence>
<evidence type="ECO:0000256" key="1">
    <source>
        <dbReference type="ARBA" id="ARBA00006266"/>
    </source>
</evidence>
<protein>
    <recommendedName>
        <fullName evidence="6">RRM domain-containing protein</fullName>
    </recommendedName>
</protein>
<dbReference type="PROSITE" id="PS50102">
    <property type="entry name" value="RRM"/>
    <property type="match status" value="3"/>
</dbReference>
<evidence type="ECO:0000256" key="5">
    <source>
        <dbReference type="SAM" id="MobiDB-lite"/>
    </source>
</evidence>
<dbReference type="InterPro" id="IPR034775">
    <property type="entry name" value="Elav_RRM1"/>
</dbReference>
<feature type="compositionally biased region" description="Polar residues" evidence="5">
    <location>
        <begin position="1"/>
        <end position="17"/>
    </location>
</feature>
<dbReference type="EMBL" id="CAXLJM020000015">
    <property type="protein sequence ID" value="CAL8082542.1"/>
    <property type="molecule type" value="Genomic_DNA"/>
</dbReference>
<reference evidence="7 8" key="1">
    <citation type="submission" date="2024-08" db="EMBL/GenBank/DDBJ databases">
        <authorList>
            <person name="Cucini C."/>
            <person name="Frati F."/>
        </authorList>
    </citation>
    <scope>NUCLEOTIDE SEQUENCE [LARGE SCALE GENOMIC DNA]</scope>
</reference>
<feature type="region of interest" description="Disordered" evidence="5">
    <location>
        <begin position="1"/>
        <end position="48"/>
    </location>
</feature>
<evidence type="ECO:0000313" key="8">
    <source>
        <dbReference type="Proteomes" id="UP001642540"/>
    </source>
</evidence>
<name>A0ABP1Q1N9_9HEXA</name>
<dbReference type="NCBIfam" id="TIGR01661">
    <property type="entry name" value="ELAV_HUD_SF"/>
    <property type="match status" value="1"/>
</dbReference>
<dbReference type="CDD" id="cd12652">
    <property type="entry name" value="RRM2_Hu"/>
    <property type="match status" value="1"/>
</dbReference>
<dbReference type="Pfam" id="PF00076">
    <property type="entry name" value="RRM_1"/>
    <property type="match status" value="4"/>
</dbReference>
<keyword evidence="8" id="KW-1185">Reference proteome</keyword>
<dbReference type="InterPro" id="IPR000504">
    <property type="entry name" value="RRM_dom"/>
</dbReference>
<dbReference type="Gene3D" id="3.30.70.330">
    <property type="match status" value="3"/>
</dbReference>
<feature type="domain" description="RRM" evidence="6">
    <location>
        <begin position="52"/>
        <end position="130"/>
    </location>
</feature>
<gene>
    <name evidence="7" type="ORF">ODALV1_LOCUS5240</name>
</gene>
<dbReference type="InterPro" id="IPR012677">
    <property type="entry name" value="Nucleotide-bd_a/b_plait_sf"/>
</dbReference>
<feature type="domain" description="RRM" evidence="6">
    <location>
        <begin position="297"/>
        <end position="375"/>
    </location>
</feature>
<evidence type="ECO:0000259" key="6">
    <source>
        <dbReference type="PROSITE" id="PS50102"/>
    </source>
</evidence>
<dbReference type="CDD" id="cd12377">
    <property type="entry name" value="RRM3_Hu"/>
    <property type="match status" value="1"/>
</dbReference>
<evidence type="ECO:0000256" key="2">
    <source>
        <dbReference type="ARBA" id="ARBA00022737"/>
    </source>
</evidence>
<dbReference type="InterPro" id="IPR006548">
    <property type="entry name" value="ELAD_HU_SF"/>
</dbReference>
<evidence type="ECO:0000313" key="7">
    <source>
        <dbReference type="EMBL" id="CAL8082542.1"/>
    </source>
</evidence>
<keyword evidence="3 4" id="KW-0694">RNA-binding</keyword>
<dbReference type="PANTHER" id="PTHR10352">
    <property type="entry name" value="EUKARYOTIC TRANSLATION INITIATION FACTOR 3 SUBUNIT G"/>
    <property type="match status" value="1"/>
</dbReference>
<comment type="caution">
    <text evidence="7">The sequence shown here is derived from an EMBL/GenBank/DDBJ whole genome shotgun (WGS) entry which is preliminary data.</text>
</comment>
<feature type="domain" description="RRM" evidence="6">
    <location>
        <begin position="138"/>
        <end position="234"/>
    </location>
</feature>
<dbReference type="CDD" id="cd12650">
    <property type="entry name" value="RRM1_Hu"/>
    <property type="match status" value="1"/>
</dbReference>
<dbReference type="PRINTS" id="PR00961">
    <property type="entry name" value="HUDSXLRNA"/>
</dbReference>